<evidence type="ECO:0000313" key="1">
    <source>
        <dbReference type="EMBL" id="PVV04491.1"/>
    </source>
</evidence>
<organism evidence="1 2">
    <name type="scientific">Smittium megazygosporum</name>
    <dbReference type="NCBI Taxonomy" id="133381"/>
    <lineage>
        <taxon>Eukaryota</taxon>
        <taxon>Fungi</taxon>
        <taxon>Fungi incertae sedis</taxon>
        <taxon>Zoopagomycota</taxon>
        <taxon>Kickxellomycotina</taxon>
        <taxon>Harpellomycetes</taxon>
        <taxon>Harpellales</taxon>
        <taxon>Legeriomycetaceae</taxon>
        <taxon>Smittium</taxon>
    </lineage>
</organism>
<dbReference type="OrthoDB" id="5588333at2759"/>
<dbReference type="Proteomes" id="UP000245609">
    <property type="component" value="Unassembled WGS sequence"/>
</dbReference>
<gene>
    <name evidence="1" type="ORF">BB560_001006</name>
</gene>
<keyword evidence="2" id="KW-1185">Reference proteome</keyword>
<proteinExistence type="predicted"/>
<evidence type="ECO:0000313" key="2">
    <source>
        <dbReference type="Proteomes" id="UP000245609"/>
    </source>
</evidence>
<comment type="caution">
    <text evidence="1">The sequence shown here is derived from an EMBL/GenBank/DDBJ whole genome shotgun (WGS) entry which is preliminary data.</text>
</comment>
<accession>A0A2T9ZIT0</accession>
<sequence length="159" mass="18341">MNLIEDAEKIENYSNFKKYFKTIDENTMKSFVSPKLDINPAIKYLIEMHINDHKKPLTIDSITRNIRNVSKLINYEKTKPIPKARAIGATVAESSGIAPDVIVSQAFWSGYEMLDNYYRLSRDNDTNITESMDIIQDSFLSQLIKIPLCSQEQFYHLLA</sequence>
<reference evidence="1 2" key="1">
    <citation type="journal article" date="2018" name="MBio">
        <title>Comparative Genomics Reveals the Core Gene Toolbox for the Fungus-Insect Symbiosis.</title>
        <authorList>
            <person name="Wang Y."/>
            <person name="Stata M."/>
            <person name="Wang W."/>
            <person name="Stajich J.E."/>
            <person name="White M.M."/>
            <person name="Moncalvo J.M."/>
        </authorList>
    </citation>
    <scope>NUCLEOTIDE SEQUENCE [LARGE SCALE GENOMIC DNA]</scope>
    <source>
        <strain evidence="1 2">SC-DP-2</strain>
    </source>
</reference>
<dbReference type="AlphaFoldDB" id="A0A2T9ZIT0"/>
<protein>
    <submittedName>
        <fullName evidence="1">Uncharacterized protein</fullName>
    </submittedName>
</protein>
<dbReference type="EMBL" id="MBFS01000115">
    <property type="protein sequence ID" value="PVV04491.1"/>
    <property type="molecule type" value="Genomic_DNA"/>
</dbReference>
<name>A0A2T9ZIT0_9FUNG</name>